<organism evidence="2 3">
    <name type="scientific">Salinicoccus bachuensis</name>
    <dbReference type="NCBI Taxonomy" id="3136731"/>
    <lineage>
        <taxon>Bacteria</taxon>
        <taxon>Bacillati</taxon>
        <taxon>Bacillota</taxon>
        <taxon>Bacilli</taxon>
        <taxon>Bacillales</taxon>
        <taxon>Staphylococcaceae</taxon>
        <taxon>Salinicoccus</taxon>
    </lineage>
</organism>
<keyword evidence="3" id="KW-1185">Reference proteome</keyword>
<dbReference type="RefSeq" id="WP_342387763.1">
    <property type="nucleotide sequence ID" value="NZ_CP138333.2"/>
</dbReference>
<keyword evidence="1" id="KW-1133">Transmembrane helix</keyword>
<protein>
    <submittedName>
        <fullName evidence="2">Uncharacterized protein</fullName>
    </submittedName>
</protein>
<keyword evidence="1" id="KW-0812">Transmembrane</keyword>
<sequence>MGGTKDWEKDHRKEPLHSNEYWYSFLFEMFLNSVGLVFRLVRGIFSAL</sequence>
<name>A0ABZ3CH50_9STAP</name>
<evidence type="ECO:0000313" key="2">
    <source>
        <dbReference type="EMBL" id="WZX29200.1"/>
    </source>
</evidence>
<feature type="transmembrane region" description="Helical" evidence="1">
    <location>
        <begin position="21"/>
        <end position="41"/>
    </location>
</feature>
<evidence type="ECO:0000256" key="1">
    <source>
        <dbReference type="SAM" id="Phobius"/>
    </source>
</evidence>
<reference evidence="3" key="1">
    <citation type="submission" date="2023-10" db="EMBL/GenBank/DDBJ databases">
        <title>Genome analysis and identification of Salinococcus sp. Bachu38 nov., a PGPR from the rhizosphere of Tamarix.</title>
        <authorList>
            <person name="Liang Z."/>
            <person name="Zhang X."/>
            <person name="Jia J."/>
            <person name="Chen X."/>
            <person name="Wang Y."/>
            <person name="Wang Q."/>
            <person name="Wang R."/>
        </authorList>
    </citation>
    <scope>NUCLEOTIDE SEQUENCE [LARGE SCALE GENOMIC DNA]</scope>
    <source>
        <strain evidence="3">Bachu38</strain>
    </source>
</reference>
<proteinExistence type="predicted"/>
<dbReference type="EMBL" id="CP138333">
    <property type="protein sequence ID" value="WZX29200.1"/>
    <property type="molecule type" value="Genomic_DNA"/>
</dbReference>
<gene>
    <name evidence="2" type="ORF">RQP18_11135</name>
</gene>
<accession>A0ABZ3CH50</accession>
<dbReference type="Proteomes" id="UP001455384">
    <property type="component" value="Chromosome"/>
</dbReference>
<keyword evidence="1" id="KW-0472">Membrane</keyword>
<evidence type="ECO:0000313" key="3">
    <source>
        <dbReference type="Proteomes" id="UP001455384"/>
    </source>
</evidence>